<dbReference type="EMBL" id="QGGV01000011">
    <property type="protein sequence ID" value="PWK54600.1"/>
    <property type="molecule type" value="Genomic_DNA"/>
</dbReference>
<dbReference type="InterPro" id="IPR006517">
    <property type="entry name" value="Phage_terminase_lsu-like_C"/>
</dbReference>
<protein>
    <submittedName>
        <fullName evidence="1">Putative phage terminase large subunit-like protein</fullName>
    </submittedName>
</protein>
<accession>A0A316G488</accession>
<keyword evidence="2" id="KW-1185">Reference proteome</keyword>
<dbReference type="RefSeq" id="WP_109760712.1">
    <property type="nucleotide sequence ID" value="NZ_CP034588.1"/>
</dbReference>
<name>A0A316G488_9RHOB</name>
<evidence type="ECO:0000313" key="2">
    <source>
        <dbReference type="Proteomes" id="UP000245390"/>
    </source>
</evidence>
<dbReference type="KEGG" id="salo:EF888_14640"/>
<proteinExistence type="predicted"/>
<dbReference type="Gene3D" id="3.30.420.240">
    <property type="match status" value="1"/>
</dbReference>
<dbReference type="AlphaFoldDB" id="A0A316G488"/>
<dbReference type="NCBIfam" id="TIGR01630">
    <property type="entry name" value="psiM2_ORF9"/>
    <property type="match status" value="1"/>
</dbReference>
<dbReference type="Proteomes" id="UP000245390">
    <property type="component" value="Unassembled WGS sequence"/>
</dbReference>
<sequence length="488" mass="55250">MTQQSPEDVGAMVRAVYAGDFRAFAIKVFAELHGGLTEFVDGWYIDAMCQALEDVKSGRDKRLVITVPPRHLKSITVAVAFTAFLLGHNPRVKIISASYGLDLARKHGADCRRVMESAWYRATFPATRLASRRNTQDEISTTAGGGRKAVSIGGAVTGHGCDVLVIDDLLKASDAQSETELCRAQEFMDASLLSRFDNPSEGRVICIQQRLHEVDPAGHLLSKGIYRHLNLPAIAEIEERVPLTRGRVHLRRPGDVLSPARLPPEKLDEMRKEMGTATFNCQYQQNPIATDGSVLRWEWFGTYDSQLERHQYELVVQSWDTGMSADARSDYSVCTTWGYYRRQWWLLDVLRDRLDYPDLKKNVLTLGHTWSADAVLIEKAATGIPILQECLPANRRRFRAITPVQDKEVRFNASCSPVEAGEVLLPKDAPWLAEFRRELQSFPRGRYDDQVDSFSQLLNWSKGTGFWRALPREHPTRIARRERPRLRG</sequence>
<evidence type="ECO:0000313" key="1">
    <source>
        <dbReference type="EMBL" id="PWK54600.1"/>
    </source>
</evidence>
<comment type="caution">
    <text evidence="1">The sequence shown here is derived from an EMBL/GenBank/DDBJ whole genome shotgun (WGS) entry which is preliminary data.</text>
</comment>
<gene>
    <name evidence="1" type="ORF">C8D95_11134</name>
</gene>
<reference evidence="1 2" key="1">
    <citation type="submission" date="2018-05" db="EMBL/GenBank/DDBJ databases">
        <title>Genomic Encyclopedia of Type Strains, Phase IV (KMG-IV): sequencing the most valuable type-strain genomes for metagenomic binning, comparative biology and taxonomic classification.</title>
        <authorList>
            <person name="Goeker M."/>
        </authorList>
    </citation>
    <scope>NUCLEOTIDE SEQUENCE [LARGE SCALE GENOMIC DNA]</scope>
    <source>
        <strain evidence="1 2">DSM 103371</strain>
    </source>
</reference>
<dbReference type="OrthoDB" id="9771580at2"/>
<organism evidence="1 2">
    <name type="scientific">Silicimonas algicola</name>
    <dbReference type="NCBI Taxonomy" id="1826607"/>
    <lineage>
        <taxon>Bacteria</taxon>
        <taxon>Pseudomonadati</taxon>
        <taxon>Pseudomonadota</taxon>
        <taxon>Alphaproteobacteria</taxon>
        <taxon>Rhodobacterales</taxon>
        <taxon>Paracoccaceae</taxon>
    </lineage>
</organism>